<evidence type="ECO:0000256" key="5">
    <source>
        <dbReference type="ARBA" id="ARBA00022801"/>
    </source>
</evidence>
<dbReference type="EMBL" id="CAJGYO010000014">
    <property type="protein sequence ID" value="CAD6266894.1"/>
    <property type="molecule type" value="Genomic_DNA"/>
</dbReference>
<protein>
    <recommendedName>
        <fullName evidence="9">Fungal lipase-type domain-containing protein</fullName>
    </recommendedName>
</protein>
<evidence type="ECO:0000256" key="2">
    <source>
        <dbReference type="ARBA" id="ARBA00010701"/>
    </source>
</evidence>
<dbReference type="InterPro" id="IPR029058">
    <property type="entry name" value="AB_hydrolase_fold"/>
</dbReference>
<comment type="similarity">
    <text evidence="2">Belongs to the AB hydrolase superfamily. Lipase family.</text>
</comment>
<dbReference type="OrthoDB" id="686564at2759"/>
<evidence type="ECO:0000256" key="4">
    <source>
        <dbReference type="ARBA" id="ARBA00022640"/>
    </source>
</evidence>
<evidence type="ECO:0000256" key="8">
    <source>
        <dbReference type="ARBA" id="ARBA00023098"/>
    </source>
</evidence>
<keyword evidence="3" id="KW-0150">Chloroplast</keyword>
<comment type="caution">
    <text evidence="10">The sequence shown here is derived from an EMBL/GenBank/DDBJ whole genome shotgun (WGS) entry which is preliminary data.</text>
</comment>
<name>A0A811RA98_9POAL</name>
<dbReference type="AlphaFoldDB" id="A0A811RA98"/>
<comment type="subcellular location">
    <subcellularLocation>
        <location evidence="1">Plastid</location>
        <location evidence="1">Chloroplast</location>
    </subcellularLocation>
</comment>
<keyword evidence="6" id="KW-0809">Transit peptide</keyword>
<gene>
    <name evidence="10" type="ORF">NCGR_LOCUS50199</name>
</gene>
<dbReference type="GO" id="GO:0009507">
    <property type="term" value="C:chloroplast"/>
    <property type="evidence" value="ECO:0007669"/>
    <property type="project" value="UniProtKB-SubCell"/>
</dbReference>
<evidence type="ECO:0000256" key="7">
    <source>
        <dbReference type="ARBA" id="ARBA00022963"/>
    </source>
</evidence>
<reference evidence="10" key="1">
    <citation type="submission" date="2020-10" db="EMBL/GenBank/DDBJ databases">
        <authorList>
            <person name="Han B."/>
            <person name="Lu T."/>
            <person name="Zhao Q."/>
            <person name="Huang X."/>
            <person name="Zhao Y."/>
        </authorList>
    </citation>
    <scope>NUCLEOTIDE SEQUENCE</scope>
</reference>
<evidence type="ECO:0000259" key="9">
    <source>
        <dbReference type="Pfam" id="PF01764"/>
    </source>
</evidence>
<evidence type="ECO:0000256" key="3">
    <source>
        <dbReference type="ARBA" id="ARBA00022528"/>
    </source>
</evidence>
<dbReference type="SUPFAM" id="SSF53474">
    <property type="entry name" value="alpha/beta-Hydrolases"/>
    <property type="match status" value="1"/>
</dbReference>
<sequence length="289" mass="31451">MSAARLARQREHLNTAGPAGTQDTDLKYCYLAKAAYDAYDHGRCRYSLDRMLPALGLGDHGYVATAFLYAAVNIVPVEHQQHWIGYVAVADKAERDRVLGYQYREIVVVWRGTSALDELFKDLEANLQPIHGEESNKLVLVENGIQSLYATSCDSDACKNNQGSAKDQVLAELRRLVTYLRNKCPGDKIHVTATGHSLGGALATLTAWAAAAHEALAGVVVRAVTFGAPRVGNQAFCDELVGPRGVKVHRVIVDRDVVPSLPPTSFGYAHSYRPANFRACLDSLLSANS</sequence>
<keyword evidence="8" id="KW-0443">Lipid metabolism</keyword>
<dbReference type="GO" id="GO:0016042">
    <property type="term" value="P:lipid catabolic process"/>
    <property type="evidence" value="ECO:0007669"/>
    <property type="project" value="UniProtKB-KW"/>
</dbReference>
<evidence type="ECO:0000256" key="1">
    <source>
        <dbReference type="ARBA" id="ARBA00004229"/>
    </source>
</evidence>
<dbReference type="CDD" id="cd00519">
    <property type="entry name" value="Lipase_3"/>
    <property type="match status" value="1"/>
</dbReference>
<dbReference type="PANTHER" id="PTHR31403">
    <property type="entry name" value="PHOSPHOLIPASE A1-IBETA2, CHLOROPLASTIC"/>
    <property type="match status" value="1"/>
</dbReference>
<organism evidence="10 11">
    <name type="scientific">Miscanthus lutarioriparius</name>
    <dbReference type="NCBI Taxonomy" id="422564"/>
    <lineage>
        <taxon>Eukaryota</taxon>
        <taxon>Viridiplantae</taxon>
        <taxon>Streptophyta</taxon>
        <taxon>Embryophyta</taxon>
        <taxon>Tracheophyta</taxon>
        <taxon>Spermatophyta</taxon>
        <taxon>Magnoliopsida</taxon>
        <taxon>Liliopsida</taxon>
        <taxon>Poales</taxon>
        <taxon>Poaceae</taxon>
        <taxon>PACMAD clade</taxon>
        <taxon>Panicoideae</taxon>
        <taxon>Andropogonodae</taxon>
        <taxon>Andropogoneae</taxon>
        <taxon>Saccharinae</taxon>
        <taxon>Miscanthus</taxon>
    </lineage>
</organism>
<evidence type="ECO:0000256" key="6">
    <source>
        <dbReference type="ARBA" id="ARBA00022946"/>
    </source>
</evidence>
<keyword evidence="7" id="KW-0442">Lipid degradation</keyword>
<dbReference type="Pfam" id="PF01764">
    <property type="entry name" value="Lipase_3"/>
    <property type="match status" value="1"/>
</dbReference>
<dbReference type="Gene3D" id="3.40.50.1820">
    <property type="entry name" value="alpha/beta hydrolase"/>
    <property type="match status" value="1"/>
</dbReference>
<accession>A0A811RA98</accession>
<keyword evidence="11" id="KW-1185">Reference proteome</keyword>
<dbReference type="GO" id="GO:0004620">
    <property type="term" value="F:phospholipase activity"/>
    <property type="evidence" value="ECO:0007669"/>
    <property type="project" value="TreeGrafter"/>
</dbReference>
<evidence type="ECO:0000313" key="11">
    <source>
        <dbReference type="Proteomes" id="UP000604825"/>
    </source>
</evidence>
<dbReference type="Proteomes" id="UP000604825">
    <property type="component" value="Unassembled WGS sequence"/>
</dbReference>
<keyword evidence="4" id="KW-0934">Plastid</keyword>
<evidence type="ECO:0000313" key="10">
    <source>
        <dbReference type="EMBL" id="CAD6266894.1"/>
    </source>
</evidence>
<dbReference type="PANTHER" id="PTHR31403:SF11">
    <property type="entry name" value="OS12G0614500 PROTEIN"/>
    <property type="match status" value="1"/>
</dbReference>
<keyword evidence="5" id="KW-0378">Hydrolase</keyword>
<proteinExistence type="inferred from homology"/>
<feature type="domain" description="Fungal lipase-type" evidence="9">
    <location>
        <begin position="107"/>
        <end position="264"/>
    </location>
</feature>
<dbReference type="InterPro" id="IPR002921">
    <property type="entry name" value="Fungal_lipase-type"/>
</dbReference>